<keyword evidence="2" id="KW-0378">Hydrolase</keyword>
<feature type="domain" description="Serine aminopeptidase S33" evidence="1">
    <location>
        <begin position="22"/>
        <end position="284"/>
    </location>
</feature>
<protein>
    <submittedName>
        <fullName evidence="2">Alpha/beta hydrolase</fullName>
    </submittedName>
</protein>
<dbReference type="Proteomes" id="UP000823637">
    <property type="component" value="Unassembled WGS sequence"/>
</dbReference>
<dbReference type="InterPro" id="IPR029058">
    <property type="entry name" value="AB_hydrolase_fold"/>
</dbReference>
<organism evidence="2 3">
    <name type="scientific">Candidatus Enterocola intestinipullorum</name>
    <dbReference type="NCBI Taxonomy" id="2840783"/>
    <lineage>
        <taxon>Bacteria</taxon>
        <taxon>Pseudomonadati</taxon>
        <taxon>Bacteroidota</taxon>
        <taxon>Bacteroidia</taxon>
        <taxon>Bacteroidales</taxon>
        <taxon>Candidatus Enterocola</taxon>
    </lineage>
</organism>
<dbReference type="GO" id="GO:0016787">
    <property type="term" value="F:hydrolase activity"/>
    <property type="evidence" value="ECO:0007669"/>
    <property type="project" value="UniProtKB-KW"/>
</dbReference>
<evidence type="ECO:0000259" key="1">
    <source>
        <dbReference type="Pfam" id="PF12146"/>
    </source>
</evidence>
<dbReference type="EMBL" id="JADIMR010000027">
    <property type="protein sequence ID" value="MBO8446469.1"/>
    <property type="molecule type" value="Genomic_DNA"/>
</dbReference>
<dbReference type="PANTHER" id="PTHR11614">
    <property type="entry name" value="PHOSPHOLIPASE-RELATED"/>
    <property type="match status" value="1"/>
</dbReference>
<dbReference type="AlphaFoldDB" id="A0A9D9EJT5"/>
<dbReference type="InterPro" id="IPR051044">
    <property type="entry name" value="MAG_DAG_Lipase"/>
</dbReference>
<dbReference type="InterPro" id="IPR022742">
    <property type="entry name" value="Hydrolase_4"/>
</dbReference>
<sequence>MESVKLTASDGYELCLNIYEAQKPKACIQILHGMEEHQGRYRDFAGMLAAAGYTAITSDMRGHGANAPVFGFFKEKNGWKYLLDDQKRITAYIRERYGVEKIAVFAHSMGTIIARNLLQCESHNYSKVILSGYPYCPAILPLGIFLAKTIKAFRGPEYVSTWMQTLALGDFNLKLGETKTDYDWLSANEKNVQSYIEDPLCGHVFTISGFCDLFALLKNMNNPDNYKNIDESLPILAIRGEEDASTGYEKGSRDSILTLTRAGFMNISRIVYKGMRHEVLNETNKEKVYKDILAFLKEGK</sequence>
<proteinExistence type="predicted"/>
<dbReference type="SUPFAM" id="SSF53474">
    <property type="entry name" value="alpha/beta-Hydrolases"/>
    <property type="match status" value="1"/>
</dbReference>
<dbReference type="Pfam" id="PF12146">
    <property type="entry name" value="Hydrolase_4"/>
    <property type="match status" value="1"/>
</dbReference>
<name>A0A9D9EJT5_9BACT</name>
<comment type="caution">
    <text evidence="2">The sequence shown here is derived from an EMBL/GenBank/DDBJ whole genome shotgun (WGS) entry which is preliminary data.</text>
</comment>
<evidence type="ECO:0000313" key="2">
    <source>
        <dbReference type="EMBL" id="MBO8446469.1"/>
    </source>
</evidence>
<dbReference type="Gene3D" id="3.40.50.1820">
    <property type="entry name" value="alpha/beta hydrolase"/>
    <property type="match status" value="1"/>
</dbReference>
<reference evidence="2" key="2">
    <citation type="journal article" date="2021" name="PeerJ">
        <title>Extensive microbial diversity within the chicken gut microbiome revealed by metagenomics and culture.</title>
        <authorList>
            <person name="Gilroy R."/>
            <person name="Ravi A."/>
            <person name="Getino M."/>
            <person name="Pursley I."/>
            <person name="Horton D.L."/>
            <person name="Alikhan N.F."/>
            <person name="Baker D."/>
            <person name="Gharbi K."/>
            <person name="Hall N."/>
            <person name="Watson M."/>
            <person name="Adriaenssens E.M."/>
            <person name="Foster-Nyarko E."/>
            <person name="Jarju S."/>
            <person name="Secka A."/>
            <person name="Antonio M."/>
            <person name="Oren A."/>
            <person name="Chaudhuri R.R."/>
            <person name="La Ragione R."/>
            <person name="Hildebrand F."/>
            <person name="Pallen M.J."/>
        </authorList>
    </citation>
    <scope>NUCLEOTIDE SEQUENCE</scope>
    <source>
        <strain evidence="2">D3-1215</strain>
    </source>
</reference>
<accession>A0A9D9EJT5</accession>
<gene>
    <name evidence="2" type="ORF">IAC32_01820</name>
</gene>
<reference evidence="2" key="1">
    <citation type="submission" date="2020-10" db="EMBL/GenBank/DDBJ databases">
        <authorList>
            <person name="Gilroy R."/>
        </authorList>
    </citation>
    <scope>NUCLEOTIDE SEQUENCE</scope>
    <source>
        <strain evidence="2">D3-1215</strain>
    </source>
</reference>
<evidence type="ECO:0000313" key="3">
    <source>
        <dbReference type="Proteomes" id="UP000823637"/>
    </source>
</evidence>